<dbReference type="NCBIfam" id="TIGR03509">
    <property type="entry name" value="OMP_MtrB_PioB"/>
    <property type="match status" value="1"/>
</dbReference>
<dbReference type="Pfam" id="PF11854">
    <property type="entry name" value="MtrB_PioB"/>
    <property type="match status" value="1"/>
</dbReference>
<keyword evidence="1" id="KW-0732">Signal</keyword>
<gene>
    <name evidence="2" type="ORF">QPM17_09135</name>
</gene>
<sequence length="694" mass="78433">MLTLKSQWILPFGIALAISPGGVMAETDGTTEECESCAFDWEPRGYVEAGILWLEDDEPEFTDYRGFDRDGFFLNGAIDVIDRNEDGAYWSLEGRNLGLGSRNAAVRAGKQGTVDYFLEYQEWEHHLYDSAKTVFSGAGTERLTLPGGWTRGDTTKDLTDLDIALRNIDIELERKTLSTGLQFFQGERWDYNFEYTADERDGTRLTGGSFLLRSAILPEPVDDITHRFDLSVGYLANLWQLRLAYHGSFFDNDNQSLTWDNPFIVPGDTPRGRSAAAPDNSFNRLMLSGAFRPTRWLNGSGHIAVGRLEQDDSFIPATINPDIGPVGLPRQNLDAKVNTLNARLRLTGNATRRLTLNAEGFFDERDNDTPVDSYRQVDTDLFVAELRENRPYSFEKSGGELSADYRLTNNTDVSTGYGIERSEFTFQEVDATDTDLYFGELRTRPGERVELRLRLGWEDRDIDGSYDPLAVAPPENPLLRKFNLADRDRREIRISGNYYASEQLSFGLNSVYADDDYHNSLIGLTNAVDRMVTLDASWSPGQNLNAYVYFSRQNIVSDIAGSESFGRPDWFAMHDDTINTLGGGVQARELIPHLELGIDLAYTRSRGNISVDSRASDQRFPQLEADRISTRIYGEYSVSDRWSYRLDYWLEHYQQQDFFNDGVAPDTTDNVLTAGLQSPDYVIHAAGISARYRF</sequence>
<keyword evidence="3" id="KW-1185">Reference proteome</keyword>
<reference evidence="2 3" key="1">
    <citation type="submission" date="2023-06" db="EMBL/GenBank/DDBJ databases">
        <title>Marinobacter azerbaijanicus a moderately halophilic, isolated from Urmia Lake in Azerbaijan region of Iran.</title>
        <authorList>
            <person name="Sanchez-Porro C."/>
            <person name="Aghdam E.M."/>
            <person name="Saheb S.M."/>
            <person name="Tarhriz V."/>
            <person name="Kazemi E."/>
            <person name="Ammozegar M.A."/>
            <person name="Ventosa A."/>
            <person name="Hejazi M.S."/>
        </authorList>
    </citation>
    <scope>NUCLEOTIDE SEQUENCE [LARGE SCALE GENOMIC DNA]</scope>
    <source>
        <strain evidence="2 3">TBZ242</strain>
    </source>
</reference>
<proteinExistence type="predicted"/>
<evidence type="ECO:0000256" key="1">
    <source>
        <dbReference type="SAM" id="SignalP"/>
    </source>
</evidence>
<feature type="chain" id="PRO_5047373862" evidence="1">
    <location>
        <begin position="26"/>
        <end position="694"/>
    </location>
</feature>
<evidence type="ECO:0000313" key="3">
    <source>
        <dbReference type="Proteomes" id="UP001227964"/>
    </source>
</evidence>
<dbReference type="Proteomes" id="UP001227964">
    <property type="component" value="Unassembled WGS sequence"/>
</dbReference>
<dbReference type="EMBL" id="JASSVS010000003">
    <property type="protein sequence ID" value="MDL0431290.1"/>
    <property type="molecule type" value="Genomic_DNA"/>
</dbReference>
<dbReference type="InterPro" id="IPR020016">
    <property type="entry name" value="Decahaem-assoc_OM_MtrB/PioB"/>
</dbReference>
<name>A0ABT7IAW1_9GAMM</name>
<dbReference type="RefSeq" id="WP_285390339.1">
    <property type="nucleotide sequence ID" value="NZ_JASSVS010000003.1"/>
</dbReference>
<comment type="caution">
    <text evidence="2">The sequence shown here is derived from an EMBL/GenBank/DDBJ whole genome shotgun (WGS) entry which is preliminary data.</text>
</comment>
<feature type="signal peptide" evidence="1">
    <location>
        <begin position="1"/>
        <end position="25"/>
    </location>
</feature>
<organism evidence="2 3">
    <name type="scientific">Marinobacter azerbaijanicus</name>
    <dbReference type="NCBI Taxonomy" id="3050455"/>
    <lineage>
        <taxon>Bacteria</taxon>
        <taxon>Pseudomonadati</taxon>
        <taxon>Pseudomonadota</taxon>
        <taxon>Gammaproteobacteria</taxon>
        <taxon>Pseudomonadales</taxon>
        <taxon>Marinobacteraceae</taxon>
        <taxon>Marinobacter</taxon>
    </lineage>
</organism>
<protein>
    <submittedName>
        <fullName evidence="2">MtrB/PioB family decaheme-associated outer membrane protein</fullName>
    </submittedName>
</protein>
<evidence type="ECO:0000313" key="2">
    <source>
        <dbReference type="EMBL" id="MDL0431290.1"/>
    </source>
</evidence>
<accession>A0ABT7IAW1</accession>